<feature type="transmembrane region" description="Helical" evidence="7">
    <location>
        <begin position="160"/>
        <end position="183"/>
    </location>
</feature>
<dbReference type="GO" id="GO:0016020">
    <property type="term" value="C:membrane"/>
    <property type="evidence" value="ECO:0007669"/>
    <property type="project" value="UniProtKB-SubCell"/>
</dbReference>
<dbReference type="PANTHER" id="PTHR11654">
    <property type="entry name" value="OLIGOPEPTIDE TRANSPORTER-RELATED"/>
    <property type="match status" value="1"/>
</dbReference>
<evidence type="ECO:0000313" key="8">
    <source>
        <dbReference type="EMBL" id="CAI9105171.1"/>
    </source>
</evidence>
<reference evidence="8" key="1">
    <citation type="submission" date="2023-03" db="EMBL/GenBank/DDBJ databases">
        <authorList>
            <person name="Julca I."/>
        </authorList>
    </citation>
    <scope>NUCLEOTIDE SEQUENCE</scope>
</reference>
<evidence type="ECO:0000256" key="2">
    <source>
        <dbReference type="ARBA" id="ARBA00005982"/>
    </source>
</evidence>
<proteinExistence type="inferred from homology"/>
<dbReference type="AlphaFoldDB" id="A0AAV1DD79"/>
<accession>A0AAV1DD79</accession>
<dbReference type="SUPFAM" id="SSF103473">
    <property type="entry name" value="MFS general substrate transporter"/>
    <property type="match status" value="1"/>
</dbReference>
<evidence type="ECO:0000256" key="1">
    <source>
        <dbReference type="ARBA" id="ARBA00004141"/>
    </source>
</evidence>
<evidence type="ECO:0000256" key="6">
    <source>
        <dbReference type="ARBA" id="ARBA00044504"/>
    </source>
</evidence>
<name>A0AAV1DD79_OLDCO</name>
<dbReference type="InterPro" id="IPR036259">
    <property type="entry name" value="MFS_trans_sf"/>
</dbReference>
<protein>
    <submittedName>
        <fullName evidence="8">OLC1v1004033C1</fullName>
    </submittedName>
</protein>
<dbReference type="Gene3D" id="1.20.1250.20">
    <property type="entry name" value="MFS general substrate transporter like domains"/>
    <property type="match status" value="3"/>
</dbReference>
<gene>
    <name evidence="8" type="ORF">OLC1_LOCUS13927</name>
</gene>
<keyword evidence="4 7" id="KW-1133">Transmembrane helix</keyword>
<dbReference type="Proteomes" id="UP001161247">
    <property type="component" value="Chromosome 5"/>
</dbReference>
<dbReference type="EMBL" id="OX459122">
    <property type="protein sequence ID" value="CAI9105171.1"/>
    <property type="molecule type" value="Genomic_DNA"/>
</dbReference>
<evidence type="ECO:0000313" key="9">
    <source>
        <dbReference type="Proteomes" id="UP001161247"/>
    </source>
</evidence>
<feature type="transmembrane region" description="Helical" evidence="7">
    <location>
        <begin position="189"/>
        <end position="214"/>
    </location>
</feature>
<keyword evidence="5 7" id="KW-0472">Membrane</keyword>
<feature type="transmembrane region" description="Helical" evidence="7">
    <location>
        <begin position="387"/>
        <end position="409"/>
    </location>
</feature>
<organism evidence="8 9">
    <name type="scientific">Oldenlandia corymbosa var. corymbosa</name>
    <dbReference type="NCBI Taxonomy" id="529605"/>
    <lineage>
        <taxon>Eukaryota</taxon>
        <taxon>Viridiplantae</taxon>
        <taxon>Streptophyta</taxon>
        <taxon>Embryophyta</taxon>
        <taxon>Tracheophyta</taxon>
        <taxon>Spermatophyta</taxon>
        <taxon>Magnoliopsida</taxon>
        <taxon>eudicotyledons</taxon>
        <taxon>Gunneridae</taxon>
        <taxon>Pentapetalae</taxon>
        <taxon>asterids</taxon>
        <taxon>lamiids</taxon>
        <taxon>Gentianales</taxon>
        <taxon>Rubiaceae</taxon>
        <taxon>Rubioideae</taxon>
        <taxon>Spermacoceae</taxon>
        <taxon>Hedyotis-Oldenlandia complex</taxon>
        <taxon>Oldenlandia</taxon>
    </lineage>
</organism>
<dbReference type="GO" id="GO:0022857">
    <property type="term" value="F:transmembrane transporter activity"/>
    <property type="evidence" value="ECO:0007669"/>
    <property type="project" value="InterPro"/>
</dbReference>
<feature type="transmembrane region" description="Helical" evidence="7">
    <location>
        <begin position="279"/>
        <end position="299"/>
    </location>
</feature>
<comment type="subcellular location">
    <subcellularLocation>
        <location evidence="1">Membrane</location>
        <topology evidence="1">Multi-pass membrane protein</topology>
    </subcellularLocation>
</comment>
<comment type="similarity">
    <text evidence="2">Belongs to the major facilitator superfamily. Proton-dependent oligopeptide transporter (POT/PTR) (TC 2.A.17) family.</text>
</comment>
<feature type="transmembrane region" description="Helical" evidence="7">
    <location>
        <begin position="50"/>
        <end position="68"/>
    </location>
</feature>
<comment type="similarity">
    <text evidence="6">Belongs to the major facilitator superfamily. Phosphate:H(+) symporter (TC 2.A.1.9) family.</text>
</comment>
<keyword evidence="9" id="KW-1185">Reference proteome</keyword>
<dbReference type="Pfam" id="PF00854">
    <property type="entry name" value="PTR2"/>
    <property type="match status" value="1"/>
</dbReference>
<dbReference type="InterPro" id="IPR000109">
    <property type="entry name" value="POT_fam"/>
</dbReference>
<evidence type="ECO:0000256" key="4">
    <source>
        <dbReference type="ARBA" id="ARBA00022989"/>
    </source>
</evidence>
<sequence>MKCLIINGPKHFKPKLTVAGLSLANGGVNSNLEVYLIEEFNIERISAAKIFNVVNGFLSILPLAAAIIADSFSTWYSVIWISTLISPLGLLLLTLTAAFSKLRPPPCENGSPELCQMPAGVQLAVLYLGLGLISLGLAGTRFTIGSMGAYQFDKSKHQGISFNWFIFFMYTSFLVSSTAIVYVEDDMSWAWGFGICFAANTIGLLLFSAGTGFYRQMKPLRSPFASLARVVVAAIRKKSVQHSENPRDYCQDHDDKTLTSYKILQALTMDRHLGHKFEIPAGTMPVFIFLSTCITIFLVDRFLFRMWNTFLAGAITSSCWNWRRVPFPGHISFCYQEFPKYMKNTSTAVVSLFIGIGFYWGNGLIDLVRRSTDWLPDDIKKGRLDNVYWIVTALGGINFCYFHLCSWLYKYRNGENESLNGSILYIYVFKTRPEGEPLA</sequence>
<feature type="transmembrane region" description="Helical" evidence="7">
    <location>
        <begin position="119"/>
        <end position="139"/>
    </location>
</feature>
<evidence type="ECO:0000256" key="3">
    <source>
        <dbReference type="ARBA" id="ARBA00022692"/>
    </source>
</evidence>
<feature type="transmembrane region" description="Helical" evidence="7">
    <location>
        <begin position="75"/>
        <end position="99"/>
    </location>
</feature>
<feature type="transmembrane region" description="Helical" evidence="7">
    <location>
        <begin position="348"/>
        <end position="367"/>
    </location>
</feature>
<evidence type="ECO:0000256" key="5">
    <source>
        <dbReference type="ARBA" id="ARBA00023136"/>
    </source>
</evidence>
<keyword evidence="3 7" id="KW-0812">Transmembrane</keyword>
<evidence type="ECO:0000256" key="7">
    <source>
        <dbReference type="SAM" id="Phobius"/>
    </source>
</evidence>